<dbReference type="Proteomes" id="UP000309673">
    <property type="component" value="Unassembled WGS sequence"/>
</dbReference>
<dbReference type="InterPro" id="IPR052515">
    <property type="entry name" value="Gfo/Idh/MocA_Oxidoreductase"/>
</dbReference>
<keyword evidence="4" id="KW-1185">Reference proteome</keyword>
<dbReference type="AlphaFoldDB" id="A0A4U0FCG9"/>
<dbReference type="InterPro" id="IPR036291">
    <property type="entry name" value="NAD(P)-bd_dom_sf"/>
</dbReference>
<accession>A0A4U0FCG9</accession>
<dbReference type="Gene3D" id="3.40.50.720">
    <property type="entry name" value="NAD(P)-binding Rossmann-like Domain"/>
    <property type="match status" value="1"/>
</dbReference>
<dbReference type="GO" id="GO:0000166">
    <property type="term" value="F:nucleotide binding"/>
    <property type="evidence" value="ECO:0007669"/>
    <property type="project" value="InterPro"/>
</dbReference>
<dbReference type="Pfam" id="PF22725">
    <property type="entry name" value="GFO_IDH_MocA_C3"/>
    <property type="match status" value="1"/>
</dbReference>
<dbReference type="RefSeq" id="WP_136777760.1">
    <property type="nucleotide sequence ID" value="NZ_SUPK01000004.1"/>
</dbReference>
<evidence type="ECO:0000313" key="4">
    <source>
        <dbReference type="Proteomes" id="UP000309673"/>
    </source>
</evidence>
<dbReference type="SUPFAM" id="SSF55347">
    <property type="entry name" value="Glyceraldehyde-3-phosphate dehydrogenase-like, C-terminal domain"/>
    <property type="match status" value="1"/>
</dbReference>
<evidence type="ECO:0000259" key="2">
    <source>
        <dbReference type="Pfam" id="PF22725"/>
    </source>
</evidence>
<gene>
    <name evidence="3" type="ORF">E5161_10540</name>
</gene>
<dbReference type="OrthoDB" id="9815825at2"/>
<dbReference type="InterPro" id="IPR055170">
    <property type="entry name" value="GFO_IDH_MocA-like_dom"/>
</dbReference>
<dbReference type="PANTHER" id="PTHR43249">
    <property type="entry name" value="UDP-N-ACETYL-2-AMINO-2-DEOXY-D-GLUCURONATE OXIDASE"/>
    <property type="match status" value="1"/>
</dbReference>
<organism evidence="3 4">
    <name type="scientific">Cohnella pontilimi</name>
    <dbReference type="NCBI Taxonomy" id="2564100"/>
    <lineage>
        <taxon>Bacteria</taxon>
        <taxon>Bacillati</taxon>
        <taxon>Bacillota</taxon>
        <taxon>Bacilli</taxon>
        <taxon>Bacillales</taxon>
        <taxon>Paenibacillaceae</taxon>
        <taxon>Cohnella</taxon>
    </lineage>
</organism>
<sequence length="379" mass="42545">MEQVRIGVVGIGNMGGAHADWLAKGEVKGAKLTAVCDTNPACLQLAKEHLGEDILIYDNLDALFAAHCIDALLIATPHYTHPSIAIAAFKHGLHVLTEKPAGVYTKQVRLMNEAAARTNQKFGIMYNQRMNPLYRKLRDLILSGELGEIKRTNWIITNWYRSQSYYDSGNWRATWEGEGGGVLLNQDPHQLDLWQWTTGLMPVRVRAFCSFGKNRNIEVEDDVTAYVEYANGATGVFVTSTGEAPGTNRFEVTGDRGKIVIEDDKLTFWRLRISEKEFNASYTGGFGEPECWKCEVPIEGKNTAHVGIMQNFVDAIRNGTPLEAPGEEGIKGLSISNAMHLSTWLDDWVEMPIDEDLYFQLLQEKIKDSKFRKQAETER</sequence>
<dbReference type="SUPFAM" id="SSF51735">
    <property type="entry name" value="NAD(P)-binding Rossmann-fold domains"/>
    <property type="match status" value="1"/>
</dbReference>
<feature type="domain" description="Gfo/Idh/MocA-like oxidoreductase N-terminal" evidence="1">
    <location>
        <begin position="4"/>
        <end position="123"/>
    </location>
</feature>
<dbReference type="InterPro" id="IPR000683">
    <property type="entry name" value="Gfo/Idh/MocA-like_OxRdtase_N"/>
</dbReference>
<dbReference type="EMBL" id="SUPK01000004">
    <property type="protein sequence ID" value="TJY42421.1"/>
    <property type="molecule type" value="Genomic_DNA"/>
</dbReference>
<name>A0A4U0FCG9_9BACL</name>
<protein>
    <submittedName>
        <fullName evidence="3">Gfo/Idh/MocA family oxidoreductase</fullName>
    </submittedName>
</protein>
<comment type="caution">
    <text evidence="3">The sequence shown here is derived from an EMBL/GenBank/DDBJ whole genome shotgun (WGS) entry which is preliminary data.</text>
</comment>
<feature type="domain" description="GFO/IDH/MocA-like oxidoreductase" evidence="2">
    <location>
        <begin position="134"/>
        <end position="259"/>
    </location>
</feature>
<dbReference type="Gene3D" id="3.30.360.10">
    <property type="entry name" value="Dihydrodipicolinate Reductase, domain 2"/>
    <property type="match status" value="1"/>
</dbReference>
<evidence type="ECO:0000313" key="3">
    <source>
        <dbReference type="EMBL" id="TJY42421.1"/>
    </source>
</evidence>
<evidence type="ECO:0000259" key="1">
    <source>
        <dbReference type="Pfam" id="PF01408"/>
    </source>
</evidence>
<dbReference type="Pfam" id="PF01408">
    <property type="entry name" value="GFO_IDH_MocA"/>
    <property type="match status" value="1"/>
</dbReference>
<dbReference type="PANTHER" id="PTHR43249:SF1">
    <property type="entry name" value="D-GLUCOSIDE 3-DEHYDROGENASE"/>
    <property type="match status" value="1"/>
</dbReference>
<reference evidence="3 4" key="1">
    <citation type="submission" date="2019-04" db="EMBL/GenBank/DDBJ databases">
        <title>Cohnella sp. nov., isolated from soil.</title>
        <authorList>
            <person name="Kim W."/>
        </authorList>
    </citation>
    <scope>NUCLEOTIDE SEQUENCE [LARGE SCALE GENOMIC DNA]</scope>
    <source>
        <strain evidence="3 4">CAU 1483</strain>
    </source>
</reference>
<proteinExistence type="predicted"/>